<evidence type="ECO:0000313" key="1">
    <source>
        <dbReference type="EMBL" id="CAB4660348.1"/>
    </source>
</evidence>
<protein>
    <submittedName>
        <fullName evidence="1">Unannotated protein</fullName>
    </submittedName>
</protein>
<sequence>MVDPFTSGTKITVRPSLRPLATSNCCSAATRLFVPMSAEFVSTREVNSRARPPRSTIDTVAVPDSGSPVIAYRVKPFTDSTAASNAANTFNVS</sequence>
<accession>A0A6J6LGS2</accession>
<gene>
    <name evidence="1" type="ORF">UFOPK2169_01364</name>
</gene>
<reference evidence="1" key="1">
    <citation type="submission" date="2020-05" db="EMBL/GenBank/DDBJ databases">
        <authorList>
            <person name="Chiriac C."/>
            <person name="Salcher M."/>
            <person name="Ghai R."/>
            <person name="Kavagutti S V."/>
        </authorList>
    </citation>
    <scope>NUCLEOTIDE SEQUENCE</scope>
</reference>
<name>A0A6J6LGS2_9ZZZZ</name>
<organism evidence="1">
    <name type="scientific">freshwater metagenome</name>
    <dbReference type="NCBI Taxonomy" id="449393"/>
    <lineage>
        <taxon>unclassified sequences</taxon>
        <taxon>metagenomes</taxon>
        <taxon>ecological metagenomes</taxon>
    </lineage>
</organism>
<proteinExistence type="predicted"/>
<dbReference type="EMBL" id="CAEZWE010000065">
    <property type="protein sequence ID" value="CAB4660348.1"/>
    <property type="molecule type" value="Genomic_DNA"/>
</dbReference>
<dbReference type="AlphaFoldDB" id="A0A6J6LGS2"/>